<evidence type="ECO:0000256" key="1">
    <source>
        <dbReference type="ARBA" id="ARBA00001946"/>
    </source>
</evidence>
<dbReference type="Pfam" id="PF00023">
    <property type="entry name" value="Ank"/>
    <property type="match status" value="1"/>
</dbReference>
<dbReference type="GO" id="GO:0004674">
    <property type="term" value="F:protein serine/threonine kinase activity"/>
    <property type="evidence" value="ECO:0007669"/>
    <property type="project" value="UniProtKB-KW"/>
</dbReference>
<evidence type="ECO:0000256" key="9">
    <source>
        <dbReference type="ARBA" id="ARBA00022840"/>
    </source>
</evidence>
<dbReference type="InterPro" id="IPR020859">
    <property type="entry name" value="ROC"/>
</dbReference>
<feature type="region of interest" description="Disordered" evidence="15">
    <location>
        <begin position="1902"/>
        <end position="1998"/>
    </location>
</feature>
<dbReference type="InterPro" id="IPR050647">
    <property type="entry name" value="Plant_LRR-RLKs"/>
</dbReference>
<dbReference type="InterPro" id="IPR036322">
    <property type="entry name" value="WD40_repeat_dom_sf"/>
</dbReference>
<dbReference type="Gene3D" id="1.25.40.20">
    <property type="entry name" value="Ankyrin repeat-containing domain"/>
    <property type="match status" value="2"/>
</dbReference>
<evidence type="ECO:0000313" key="18">
    <source>
        <dbReference type="Proteomes" id="UP000694844"/>
    </source>
</evidence>
<comment type="cofactor">
    <cofactor evidence="1">
        <name>Mg(2+)</name>
        <dbReference type="ChEBI" id="CHEBI:18420"/>
    </cofactor>
</comment>
<dbReference type="PROSITE" id="PS50011">
    <property type="entry name" value="PROTEIN_KINASE_DOM"/>
    <property type="match status" value="1"/>
</dbReference>
<dbReference type="Pfam" id="PF08477">
    <property type="entry name" value="Roc"/>
    <property type="match status" value="1"/>
</dbReference>
<evidence type="ECO:0000256" key="4">
    <source>
        <dbReference type="ARBA" id="ARBA00022614"/>
    </source>
</evidence>
<keyword evidence="6" id="KW-0677">Repeat</keyword>
<reference evidence="19" key="1">
    <citation type="submission" date="2025-08" db="UniProtKB">
        <authorList>
            <consortium name="RefSeq"/>
        </authorList>
    </citation>
    <scope>IDENTIFICATION</scope>
    <source>
        <tissue evidence="19">Whole sample</tissue>
    </source>
</reference>
<accession>A0A8B8DPY6</accession>
<dbReference type="InterPro" id="IPR032675">
    <property type="entry name" value="LRR_dom_sf"/>
</dbReference>
<dbReference type="SMART" id="SM00248">
    <property type="entry name" value="ANK"/>
    <property type="match status" value="5"/>
</dbReference>
<feature type="compositionally biased region" description="Pro residues" evidence="15">
    <location>
        <begin position="1958"/>
        <end position="1970"/>
    </location>
</feature>
<dbReference type="GO" id="GO:0005524">
    <property type="term" value="F:ATP binding"/>
    <property type="evidence" value="ECO:0007669"/>
    <property type="project" value="UniProtKB-UniRule"/>
</dbReference>
<dbReference type="GO" id="GO:0009966">
    <property type="term" value="P:regulation of signal transduction"/>
    <property type="evidence" value="ECO:0007669"/>
    <property type="project" value="UniProtKB-ARBA"/>
</dbReference>
<feature type="binding site" evidence="14">
    <location>
        <position position="1311"/>
    </location>
    <ligand>
        <name>ATP</name>
        <dbReference type="ChEBI" id="CHEBI:30616"/>
    </ligand>
</feature>
<keyword evidence="18" id="KW-1185">Reference proteome</keyword>
<dbReference type="PANTHER" id="PTHR48056:SF81">
    <property type="entry name" value="RECEPTOR PROTEIN-TYROSINE KINASE CEPR1"/>
    <property type="match status" value="1"/>
</dbReference>
<evidence type="ECO:0000259" key="17">
    <source>
        <dbReference type="PROSITE" id="PS51424"/>
    </source>
</evidence>
<keyword evidence="10" id="KW-0342">GTP-binding</keyword>
<feature type="repeat" description="ANK" evidence="13">
    <location>
        <begin position="203"/>
        <end position="235"/>
    </location>
</feature>
<dbReference type="SUPFAM" id="SSF56112">
    <property type="entry name" value="Protein kinase-like (PK-like)"/>
    <property type="match status" value="1"/>
</dbReference>
<dbReference type="InterPro" id="IPR057263">
    <property type="entry name" value="COR-B"/>
</dbReference>
<evidence type="ECO:0000256" key="15">
    <source>
        <dbReference type="SAM" id="MobiDB-lite"/>
    </source>
</evidence>
<gene>
    <name evidence="19" type="primary">LOC111128531</name>
</gene>
<dbReference type="InterPro" id="IPR032171">
    <property type="entry name" value="COR-A"/>
</dbReference>
<dbReference type="InterPro" id="IPR017441">
    <property type="entry name" value="Protein_kinase_ATP_BS"/>
</dbReference>
<dbReference type="PROSITE" id="PS00108">
    <property type="entry name" value="PROTEIN_KINASE_ST"/>
    <property type="match status" value="1"/>
</dbReference>
<dbReference type="PROSITE" id="PS50088">
    <property type="entry name" value="ANK_REPEAT"/>
    <property type="match status" value="2"/>
</dbReference>
<dbReference type="SUPFAM" id="SSF50978">
    <property type="entry name" value="WD40 repeat-like"/>
    <property type="match status" value="1"/>
</dbReference>
<evidence type="ECO:0000256" key="7">
    <source>
        <dbReference type="ARBA" id="ARBA00022741"/>
    </source>
</evidence>
<dbReference type="SUPFAM" id="SSF52540">
    <property type="entry name" value="P-loop containing nucleoside triphosphate hydrolases"/>
    <property type="match status" value="1"/>
</dbReference>
<feature type="repeat" description="ANK" evidence="13">
    <location>
        <begin position="75"/>
        <end position="107"/>
    </location>
</feature>
<evidence type="ECO:0000256" key="13">
    <source>
        <dbReference type="PROSITE-ProRule" id="PRU00023"/>
    </source>
</evidence>
<dbReference type="PROSITE" id="PS50297">
    <property type="entry name" value="ANK_REP_REGION"/>
    <property type="match status" value="2"/>
</dbReference>
<dbReference type="InterPro" id="IPR002110">
    <property type="entry name" value="Ankyrin_rpt"/>
</dbReference>
<dbReference type="InterPro" id="IPR036770">
    <property type="entry name" value="Ankyrin_rpt-contain_sf"/>
</dbReference>
<dbReference type="Pfam" id="PF25497">
    <property type="entry name" value="COR-B"/>
    <property type="match status" value="1"/>
</dbReference>
<dbReference type="Gene3D" id="3.30.70.1390">
    <property type="entry name" value="ROC domain from the Parkinson's disease-associated leucine-rich repeat kinase 2"/>
    <property type="match status" value="1"/>
</dbReference>
<dbReference type="InterPro" id="IPR003591">
    <property type="entry name" value="Leu-rich_rpt_typical-subtyp"/>
</dbReference>
<dbReference type="Pfam" id="PF16095">
    <property type="entry name" value="COR-A"/>
    <property type="match status" value="1"/>
</dbReference>
<keyword evidence="13" id="KW-0040">ANK repeat</keyword>
<feature type="compositionally biased region" description="Pro residues" evidence="15">
    <location>
        <begin position="1985"/>
        <end position="1995"/>
    </location>
</feature>
<sequence length="2119" mass="239900">MEDDHGEVIEKLKTAVLNNDAGTLRETLDSYPEAINLVLEGVPLLHFICKQVGVGEELLQAVLESKGVDVNQASEEGTPLQVASRYGSEQLVHRLLDAGAWLETDEMPVYDNNSPFYLASAYGHYGIIEKLFVYQPSMCNTTAPLAIVGNQAPQELVKEMRVRTCLLYAACLGGNQRIINMWLTPEMDINHPPYYSNSSSFSMDKTPLYAACAGNHLEVAEMLVGFGAELNQRIVEDFPEIANKLVKNCISEQQMEYTLEAGYSEELVHVANYSHKDLGGFHEMWLSDYTNILVELNISNNRISRLPNSIPWSLPSLKTFNASCNQINIFRVDDSTKILCQHLENILLQENQIEELCYELFQLPELKYLNVAHNKMKYMVKSHQRYEDWRVLNPDGEKVEWSCTKLRCLNTSYNNLEMLPTEISSCTGLVELDASNNKLKAFPSPWECKLSTLNISHNELVRFAPSVELFWCATLKKLHLDFNCLEEITESMVKLCCLQVLNLSNNRISVLQRPEVWDCKMLQILDLSGNKLGLPSGEMCSPVPTKSKILPMRISRSSSSVENVSAKIVFPSFLAHCLNELNLSNNFLDCVPPSVCQLVSLQTLDISGNPGIRELPKELGRLSQCNSLLVHGTGVPGDAPASAVDSHIWTKNQIQSLNEKLRQSKGYYRLKLVVVGKKDKGKTAITNLLGCKANFEMHSFGIRRVEATLCPKKKGRLFDKLQHHSHTHRIRNERDLPRKVPIELCVWDLSGDECYKATHHCFFTPNSLYLVVWDLWSLVKDMEKIGKLLYSIEARNPHSKVIIAATFLDKNNNPTRDQEVAEIKGRLLEAFGSTSERYGGLCSQLDENTIIPMSCTTGAGISELKETLYNMACSIREQGNKSLSGRYLLGRSVPNSYLQIEKEIYKELERRIKEGQPTFLVQSELYDLIEKVPGCDVEVPQEVPEVVKFLVTSGAMLYFNEQLQCLNNFYFLDPTWLCDVLSQVLTDTTLLRSMKGGKIPLSEVQEVYLKDSRFPNENVPQYIQLLEQFEIALKVESDRKLFIPSQLHSNPGMDLQFHGRDGKRVSRLYQLAFIPNGLWSRLLSRIMCRIELLANDWVLRSSVRIKPGKSFYRINSRASSKGLKINNKDMIYWEDGMFLRHEMGHFMLESVQSREREGCVSHGILITVQSLEEDYSIMGMIVDAVEDLLSDHYPGLMDYDMLGRPRIQRFAVCPVCYTITSTVLPASLDHFTVEHCARLLLSGDSAMCRRGTKVPLSQLVPELLMQELPKKFLLDPEKLHVDPSNKKAYLGSGVTGSVFKGKYGDVEIAVKYYHGAPSMSGKHSLDSSYYSGGNISSVEKNKPVNDTDDNDDDLDDYVNAQYMHLDQDEASSIKAFRAFMEMRQEADVTSKLDHPCIVSFVGISIRPDLLMCLELAPLGSLRRVLDKEIEGREPFNKYRDKEKVFPPVFNKEINFKLVHQIVRGLDYLHKHDIIYRDLKSDNILVTSLNPEDPINVKLSDYGISKFNTSGGTVGLVGTPGYQAPEIMEGLAYDEKVDIFSFSMVLYEILSGERPYNEYKNMAQISRAMKVEAKRPKLEEFNIDPRFPMLERLMEMCWNKDATRRPSARDILTTNHMMSTDFLAQHKHFPRELEEVDYVTSVTEQGGLRQQVWAWEGSGDDRCYHIIDTTMCTYQAFKKPLPGATVTCMEKIGKQIWIGTEDEQIEVFGQQGVGHPSSLKKLDQLGATPTCIEYVKNDELGKKVYVLLGDGQLRLYHHSKKPEVIEGEEVNMRHQFNWHLKKTLRLSKRTASCIVFVEETDELWCGCRTEIVMVSNKTEMIERRIEIHQDCQALLQNKLPDVIKLVHMDSRVWALLDNSSEILEFDTELGILTHILKCDQINPHKMVVSKYFNDNSIQVQAQPISRKLSASSESGEDISSGEFDKWFDDQSSTLSVQGNGEKNSPPPVPERCASVSYPQNPPVSPPIPPRRPTIIGGKSRTLPARSSPPAPSPPLPRSRHPIVNSVVGVGDSLWVGRSSGDILIINVKSSAQCQHGCVMAVMKSHCNKPHIMHEVEKLVKVENLIYSVLKADSKYTELIAWEAYDASKIQKLEQIWARPKSTVFIRNSDNSDNVVDMGEI</sequence>
<dbReference type="PROSITE" id="PS51450">
    <property type="entry name" value="LRR"/>
    <property type="match status" value="2"/>
</dbReference>
<dbReference type="KEGG" id="cvn:111128531"/>
<keyword evidence="5" id="KW-0808">Transferase</keyword>
<dbReference type="SUPFAM" id="SSF52058">
    <property type="entry name" value="L domain-like"/>
    <property type="match status" value="1"/>
</dbReference>
<dbReference type="PANTHER" id="PTHR48056">
    <property type="entry name" value="LRR RECEPTOR-LIKE SERINE/THREONINE-PROTEIN KINASE-RELATED"/>
    <property type="match status" value="1"/>
</dbReference>
<dbReference type="InterPro" id="IPR027417">
    <property type="entry name" value="P-loop_NTPase"/>
</dbReference>
<protein>
    <recommendedName>
        <fullName evidence="2">non-specific serine/threonine protein kinase</fullName>
        <ecNumber evidence="2">2.7.11.1</ecNumber>
    </recommendedName>
</protein>
<keyword evidence="8" id="KW-0418">Kinase</keyword>
<dbReference type="Pfam" id="PF23748">
    <property type="entry name" value="Beta-prop_LRRK2"/>
    <property type="match status" value="1"/>
</dbReference>
<dbReference type="PROSITE" id="PS51424">
    <property type="entry name" value="ROC"/>
    <property type="match status" value="1"/>
</dbReference>
<evidence type="ECO:0000313" key="19">
    <source>
        <dbReference type="RefSeq" id="XP_022329875.1"/>
    </source>
</evidence>
<dbReference type="InterPro" id="IPR001611">
    <property type="entry name" value="Leu-rich_rpt"/>
</dbReference>
<keyword evidence="3" id="KW-0723">Serine/threonine-protein kinase</keyword>
<evidence type="ECO:0000256" key="14">
    <source>
        <dbReference type="PROSITE-ProRule" id="PRU10141"/>
    </source>
</evidence>
<dbReference type="Pfam" id="PF00069">
    <property type="entry name" value="Pkinase"/>
    <property type="match status" value="1"/>
</dbReference>
<dbReference type="RefSeq" id="XP_022329875.1">
    <property type="nucleotide sequence ID" value="XM_022474167.1"/>
</dbReference>
<comment type="catalytic activity">
    <reaction evidence="12">
        <text>L-seryl-[protein] + ATP = O-phospho-L-seryl-[protein] + ADP + H(+)</text>
        <dbReference type="Rhea" id="RHEA:17989"/>
        <dbReference type="Rhea" id="RHEA-COMP:9863"/>
        <dbReference type="Rhea" id="RHEA-COMP:11604"/>
        <dbReference type="ChEBI" id="CHEBI:15378"/>
        <dbReference type="ChEBI" id="CHEBI:29999"/>
        <dbReference type="ChEBI" id="CHEBI:30616"/>
        <dbReference type="ChEBI" id="CHEBI:83421"/>
        <dbReference type="ChEBI" id="CHEBI:456216"/>
        <dbReference type="EC" id="2.7.11.1"/>
    </reaction>
</comment>
<proteinExistence type="predicted"/>
<feature type="compositionally biased region" description="Low complexity" evidence="15">
    <location>
        <begin position="1908"/>
        <end position="1920"/>
    </location>
</feature>
<organism evidence="18 19">
    <name type="scientific">Crassostrea virginica</name>
    <name type="common">Eastern oyster</name>
    <dbReference type="NCBI Taxonomy" id="6565"/>
    <lineage>
        <taxon>Eukaryota</taxon>
        <taxon>Metazoa</taxon>
        <taxon>Spiralia</taxon>
        <taxon>Lophotrochozoa</taxon>
        <taxon>Mollusca</taxon>
        <taxon>Bivalvia</taxon>
        <taxon>Autobranchia</taxon>
        <taxon>Pteriomorphia</taxon>
        <taxon>Ostreida</taxon>
        <taxon>Ostreoidea</taxon>
        <taxon>Ostreidae</taxon>
        <taxon>Crassostrea</taxon>
    </lineage>
</organism>
<dbReference type="SUPFAM" id="SSF48403">
    <property type="entry name" value="Ankyrin repeat"/>
    <property type="match status" value="1"/>
</dbReference>
<dbReference type="Gene3D" id="3.80.10.10">
    <property type="entry name" value="Ribonuclease Inhibitor"/>
    <property type="match status" value="3"/>
</dbReference>
<evidence type="ECO:0000256" key="8">
    <source>
        <dbReference type="ARBA" id="ARBA00022777"/>
    </source>
</evidence>
<dbReference type="Pfam" id="PF13855">
    <property type="entry name" value="LRR_8"/>
    <property type="match status" value="1"/>
</dbReference>
<evidence type="ECO:0000256" key="11">
    <source>
        <dbReference type="ARBA" id="ARBA00047899"/>
    </source>
</evidence>
<keyword evidence="7 14" id="KW-0547">Nucleotide-binding</keyword>
<dbReference type="GeneID" id="111128531"/>
<dbReference type="EC" id="2.7.11.1" evidence="2"/>
<feature type="compositionally biased region" description="Polar residues" evidence="15">
    <location>
        <begin position="1928"/>
        <end position="1941"/>
    </location>
</feature>
<dbReference type="InterPro" id="IPR056602">
    <property type="entry name" value="Beta-prop_LRRK2"/>
</dbReference>
<dbReference type="GO" id="GO:0005525">
    <property type="term" value="F:GTP binding"/>
    <property type="evidence" value="ECO:0007669"/>
    <property type="project" value="UniProtKB-KW"/>
</dbReference>
<dbReference type="OrthoDB" id="1866797at2759"/>
<comment type="catalytic activity">
    <reaction evidence="11">
        <text>L-threonyl-[protein] + ATP = O-phospho-L-threonyl-[protein] + ADP + H(+)</text>
        <dbReference type="Rhea" id="RHEA:46608"/>
        <dbReference type="Rhea" id="RHEA-COMP:11060"/>
        <dbReference type="Rhea" id="RHEA-COMP:11605"/>
        <dbReference type="ChEBI" id="CHEBI:15378"/>
        <dbReference type="ChEBI" id="CHEBI:30013"/>
        <dbReference type="ChEBI" id="CHEBI:30616"/>
        <dbReference type="ChEBI" id="CHEBI:61977"/>
        <dbReference type="ChEBI" id="CHEBI:456216"/>
        <dbReference type="EC" id="2.7.11.1"/>
    </reaction>
</comment>
<dbReference type="InterPro" id="IPR011009">
    <property type="entry name" value="Kinase-like_dom_sf"/>
</dbReference>
<evidence type="ECO:0000256" key="10">
    <source>
        <dbReference type="ARBA" id="ARBA00023134"/>
    </source>
</evidence>
<evidence type="ECO:0000256" key="5">
    <source>
        <dbReference type="ARBA" id="ARBA00022679"/>
    </source>
</evidence>
<dbReference type="InterPro" id="IPR000719">
    <property type="entry name" value="Prot_kinase_dom"/>
</dbReference>
<keyword evidence="4" id="KW-0433">Leucine-rich repeat</keyword>
<dbReference type="InterPro" id="IPR008271">
    <property type="entry name" value="Ser/Thr_kinase_AS"/>
</dbReference>
<evidence type="ECO:0000256" key="3">
    <source>
        <dbReference type="ARBA" id="ARBA00022527"/>
    </source>
</evidence>
<feature type="domain" description="Roc" evidence="17">
    <location>
        <begin position="663"/>
        <end position="875"/>
    </location>
</feature>
<evidence type="ECO:0000256" key="2">
    <source>
        <dbReference type="ARBA" id="ARBA00012513"/>
    </source>
</evidence>
<evidence type="ECO:0000256" key="6">
    <source>
        <dbReference type="ARBA" id="ARBA00022737"/>
    </source>
</evidence>
<dbReference type="GO" id="GO:0005737">
    <property type="term" value="C:cytoplasm"/>
    <property type="evidence" value="ECO:0007669"/>
    <property type="project" value="UniProtKB-ARBA"/>
</dbReference>
<dbReference type="SMART" id="SM00369">
    <property type="entry name" value="LRR_TYP"/>
    <property type="match status" value="5"/>
</dbReference>
<dbReference type="PROSITE" id="PS00107">
    <property type="entry name" value="PROTEIN_KINASE_ATP"/>
    <property type="match status" value="1"/>
</dbReference>
<name>A0A8B8DPY6_CRAVI</name>
<dbReference type="Proteomes" id="UP000694844">
    <property type="component" value="Chromosome 4"/>
</dbReference>
<dbReference type="SUPFAM" id="SSF52047">
    <property type="entry name" value="RNI-like"/>
    <property type="match status" value="1"/>
</dbReference>
<dbReference type="Gene3D" id="3.40.50.300">
    <property type="entry name" value="P-loop containing nucleotide triphosphate hydrolases"/>
    <property type="match status" value="1"/>
</dbReference>
<dbReference type="SMART" id="SM00220">
    <property type="entry name" value="S_TKc"/>
    <property type="match status" value="1"/>
</dbReference>
<evidence type="ECO:0000256" key="12">
    <source>
        <dbReference type="ARBA" id="ARBA00048679"/>
    </source>
</evidence>
<feature type="domain" description="Protein kinase" evidence="16">
    <location>
        <begin position="1284"/>
        <end position="1622"/>
    </location>
</feature>
<dbReference type="Gene3D" id="1.10.510.10">
    <property type="entry name" value="Transferase(Phosphotransferase) domain 1"/>
    <property type="match status" value="1"/>
</dbReference>
<keyword evidence="9 14" id="KW-0067">ATP-binding</keyword>
<evidence type="ECO:0000259" key="16">
    <source>
        <dbReference type="PROSITE" id="PS50011"/>
    </source>
</evidence>